<accession>Q2HU84</accession>
<reference evidence="1" key="2">
    <citation type="submission" date="2007-03" db="EMBL/GenBank/DDBJ databases">
        <authorList>
            <consortium name="The International Medicago Genome Annotation Group"/>
        </authorList>
    </citation>
    <scope>NUCLEOTIDE SEQUENCE</scope>
</reference>
<reference evidence="1" key="1">
    <citation type="submission" date="2004-10" db="EMBL/GenBank/DDBJ databases">
        <authorList>
            <person name="Town C.D."/>
        </authorList>
    </citation>
    <scope>NUCLEOTIDE SEQUENCE</scope>
</reference>
<dbReference type="Pfam" id="PF14223">
    <property type="entry name" value="Retrotran_gag_2"/>
    <property type="match status" value="1"/>
</dbReference>
<dbReference type="PANTHER" id="PTHR47481">
    <property type="match status" value="1"/>
</dbReference>
<dbReference type="AlphaFoldDB" id="Q2HU84"/>
<organism evidence="1">
    <name type="scientific">Medicago truncatula</name>
    <name type="common">Barrel medic</name>
    <name type="synonym">Medicago tribuloides</name>
    <dbReference type="NCBI Taxonomy" id="3880"/>
    <lineage>
        <taxon>Eukaryota</taxon>
        <taxon>Viridiplantae</taxon>
        <taxon>Streptophyta</taxon>
        <taxon>Embryophyta</taxon>
        <taxon>Tracheophyta</taxon>
        <taxon>Spermatophyta</taxon>
        <taxon>Magnoliopsida</taxon>
        <taxon>eudicotyledons</taxon>
        <taxon>Gunneridae</taxon>
        <taxon>Pentapetalae</taxon>
        <taxon>rosids</taxon>
        <taxon>fabids</taxon>
        <taxon>Fabales</taxon>
        <taxon>Fabaceae</taxon>
        <taxon>Papilionoideae</taxon>
        <taxon>50 kb inversion clade</taxon>
        <taxon>NPAAA clade</taxon>
        <taxon>Hologalegina</taxon>
        <taxon>IRL clade</taxon>
        <taxon>Trifolieae</taxon>
        <taxon>Medicago</taxon>
    </lineage>
</organism>
<name>Q2HU84_MEDTR</name>
<dbReference type="EMBL" id="AC149208">
    <property type="protein sequence ID" value="ABD28750.1"/>
    <property type="molecule type" value="Genomic_DNA"/>
</dbReference>
<sequence>MNNPNHSPASPLAVGLLPVPSKTITTTVETLVTTENPAYQTWRRQDHLIYGTLFITLSNEVAFRVSQRKTSHGLWTLIKNTYAKASCSNVKQLKECLRIASKGTQSITTYMHSLKKTGDLLALLGSPISIEDMTDYILRGLDDGYRAVIDRVNARDNSITFDDLLEKLLIQKISIAAVQQQTPAPLTALNAQARPNYNNNNKTRPAQLLAQSNKHLGNRKPFLGKCQ</sequence>
<dbReference type="PANTHER" id="PTHR47481:SF34">
    <property type="entry name" value="CCHC-TYPE DOMAIN-CONTAINING PROTEIN"/>
    <property type="match status" value="1"/>
</dbReference>
<gene>
    <name evidence="1" type="ORF">MtrDRAFT_AC149208g16v2</name>
</gene>
<evidence type="ECO:0000313" key="1">
    <source>
        <dbReference type="EMBL" id="ABD28750.1"/>
    </source>
</evidence>
<protein>
    <submittedName>
        <fullName evidence="1">Probable retroelement pol polyprotein-, putative</fullName>
    </submittedName>
</protein>
<proteinExistence type="predicted"/>